<dbReference type="VEuPathDB" id="AmoebaDB:EHI_151570"/>
<dbReference type="EMBL" id="BDEQ01000001">
    <property type="protein sequence ID" value="GAT91404.1"/>
    <property type="molecule type" value="Genomic_DNA"/>
</dbReference>
<dbReference type="OMA" id="EIIPSEM"/>
<evidence type="ECO:0000313" key="2">
    <source>
        <dbReference type="EMBL" id="GAT91404.1"/>
    </source>
</evidence>
<evidence type="ECO:0000313" key="3">
    <source>
        <dbReference type="Proteomes" id="UP000078387"/>
    </source>
</evidence>
<feature type="signal peptide" evidence="1">
    <location>
        <begin position="1"/>
        <end position="18"/>
    </location>
</feature>
<organism evidence="2 3">
    <name type="scientific">Entamoeba histolytica</name>
    <dbReference type="NCBI Taxonomy" id="5759"/>
    <lineage>
        <taxon>Eukaryota</taxon>
        <taxon>Amoebozoa</taxon>
        <taxon>Evosea</taxon>
        <taxon>Archamoebae</taxon>
        <taxon>Mastigamoebida</taxon>
        <taxon>Entamoebidae</taxon>
        <taxon>Entamoeba</taxon>
    </lineage>
</organism>
<dbReference type="Proteomes" id="UP000078387">
    <property type="component" value="Unassembled WGS sequence"/>
</dbReference>
<dbReference type="VEuPathDB" id="AmoebaDB:EHI7A_108150"/>
<dbReference type="AlphaFoldDB" id="A0A5K1VDN7"/>
<comment type="caution">
    <text evidence="2">The sequence shown here is derived from an EMBL/GenBank/DDBJ whole genome shotgun (WGS) entry which is preliminary data.</text>
</comment>
<dbReference type="VEuPathDB" id="AmoebaDB:EHI5A_146620"/>
<keyword evidence="1" id="KW-0732">Signal</keyword>
<dbReference type="VEuPathDB" id="AmoebaDB:EHI8A_116170"/>
<proteinExistence type="predicted"/>
<accession>A0A5K1VDN7</accession>
<dbReference type="VEuPathDB" id="AmoebaDB:KM1_185180"/>
<sequence>MIWKLLFLLFFINYKSYAEDVTPHSLCIGNVLVAPISLKEQFTGDPIQITQECYKGVVDNYESVVFGHQIHSECYIEESFMFFSLNNTNYSRCGSCVELTGPGLKPITCMITGSFGVQTTSSSNLKTNGMLKRTKVPSTSMFKGKLSLLVSRVVFNEIIPSEITDSLYYYEVALRETVCNYNVLPQLVMRNKTNAIIINAGHIILGLGRSNYLRLPNQDGSFTISHTKELRATNIYQSIIYWESISIDKTYYQKPQPAFSRFSSPNITSHCVSVPTKNVFQSLVDQKNTQVFWEVSLGTTTNDLKVITSIGNKTVEDNEQLVFHFDYPVPIQWKTIIQHFALVINSTDTISFKSGKVYFKQGTIDEINCDSFRYLIQNKTISSGIYKYSFNVHTSFVTSTCNGFANGLEFIISAAKGTIIQYCEVYYEPQTSEIVTPSSFCSYDSFQCGKYQCTLSEKILQPNNNTHLIFDKSSCIPYCGTCQVGYSCTEEGMCQRNK</sequence>
<evidence type="ECO:0000256" key="1">
    <source>
        <dbReference type="SAM" id="SignalP"/>
    </source>
</evidence>
<reference evidence="2 3" key="1">
    <citation type="submission" date="2016-05" db="EMBL/GenBank/DDBJ databases">
        <title>First whole genome sequencing of Entamoeba histolytica HM1:IMSS-clone-6.</title>
        <authorList>
            <person name="Mukherjee Avik.K."/>
            <person name="Izumyama S."/>
            <person name="Nakada-Tsukui K."/>
            <person name="Nozaki T."/>
        </authorList>
    </citation>
    <scope>NUCLEOTIDE SEQUENCE [LARGE SCALE GENOMIC DNA]</scope>
    <source>
        <strain evidence="2 3">HM1:IMSS clone 6</strain>
    </source>
</reference>
<name>A0A5K1VDN7_ENTHI</name>
<feature type="chain" id="PRO_5023835804" evidence="1">
    <location>
        <begin position="19"/>
        <end position="498"/>
    </location>
</feature>
<gene>
    <name evidence="2" type="ORF">CL6EHI_151570</name>
</gene>
<protein>
    <submittedName>
        <fullName evidence="2">Uncharacterized protein</fullName>
    </submittedName>
</protein>